<evidence type="ECO:0000313" key="3">
    <source>
        <dbReference type="Proteomes" id="UP000265325"/>
    </source>
</evidence>
<proteinExistence type="predicted"/>
<evidence type="ECO:0000313" key="2">
    <source>
        <dbReference type="EMBL" id="KKZ69477.1"/>
    </source>
</evidence>
<evidence type="ECO:0000259" key="1">
    <source>
        <dbReference type="Pfam" id="PF12102"/>
    </source>
</evidence>
<organism evidence="2 3">
    <name type="scientific">Streptomyces showdoensis</name>
    <dbReference type="NCBI Taxonomy" id="68268"/>
    <lineage>
        <taxon>Bacteria</taxon>
        <taxon>Bacillati</taxon>
        <taxon>Actinomycetota</taxon>
        <taxon>Actinomycetes</taxon>
        <taxon>Kitasatosporales</taxon>
        <taxon>Streptomycetaceae</taxon>
        <taxon>Streptomyces</taxon>
    </lineage>
</organism>
<name>A0A2P2GD94_STREW</name>
<comment type="caution">
    <text evidence="2">The sequence shown here is derived from an EMBL/GenBank/DDBJ whole genome shotgun (WGS) entry which is preliminary data.</text>
</comment>
<feature type="domain" description="Type IV methyl-directed restriction enzyme EcoKMcrB subunit DNA-binding" evidence="1">
    <location>
        <begin position="43"/>
        <end position="180"/>
    </location>
</feature>
<reference evidence="2 3" key="1">
    <citation type="submission" date="2015-05" db="EMBL/GenBank/DDBJ databases">
        <title>Draft Genome assembly of Streptomyces showdoensis.</title>
        <authorList>
            <person name="Thapa K.K."/>
            <person name="Metsa-Ketela M."/>
        </authorList>
    </citation>
    <scope>NUCLEOTIDE SEQUENCE [LARGE SCALE GENOMIC DNA]</scope>
    <source>
        <strain evidence="2 3">ATCC 15227</strain>
    </source>
</reference>
<dbReference type="RefSeq" id="WP_046911978.1">
    <property type="nucleotide sequence ID" value="NZ_BAAAXG010000026.1"/>
</dbReference>
<sequence>MGIRDLLGEVAGTYDRHAGSGRDVKGQQVLRGVAGRTDLALPPGFKAKGHGGQTTPAATPWIGVFEEGGQRDPKKGLYLAYIFSEDLKDVSLTLQQGITWLEDRLGRGQAREDHLRRHAARLRRAVRRQDRQGWIDEPQLRDGAARPRAYEAASVIAKTYDTGALPSDVALMEDLLLGIESLRLAESADRVWWGSDSPEALELSYEPGHHAPQPVTNPLANFRPKDSSDYVAQIRARQQVKRRSHETLIGDFGLHVCERGFVPVTELQHPRDLVLRPRGASAESGGEWLVEAKVVRNGNPTQAVREAVGQLYEYRHFLYAKRPEPFLIGLFSEEIGAYAPYLEEQGIASIWRDGSGWGGSSKAQEWGMTS</sequence>
<dbReference type="Gene3D" id="3.30.920.90">
    <property type="match status" value="1"/>
</dbReference>
<keyword evidence="3" id="KW-1185">Reference proteome</keyword>
<dbReference type="Proteomes" id="UP000265325">
    <property type="component" value="Unassembled WGS sequence"/>
</dbReference>
<dbReference type="OrthoDB" id="9802640at2"/>
<protein>
    <recommendedName>
        <fullName evidence="1">Type IV methyl-directed restriction enzyme EcoKMcrB subunit DNA-binding domain-containing protein</fullName>
    </recommendedName>
</protein>
<dbReference type="EMBL" id="LAQS01000091">
    <property type="protein sequence ID" value="KKZ69477.1"/>
    <property type="molecule type" value="Genomic_DNA"/>
</dbReference>
<dbReference type="Pfam" id="PF12102">
    <property type="entry name" value="MrcB_N"/>
    <property type="match status" value="1"/>
</dbReference>
<accession>A0A2P2GD94</accession>
<dbReference type="InterPro" id="IPR021961">
    <property type="entry name" value="McrB_DNA-bd"/>
</dbReference>
<gene>
    <name evidence="2" type="ORF">VO63_33935</name>
</gene>
<dbReference type="AlphaFoldDB" id="A0A2P2GD94"/>